<feature type="compositionally biased region" description="Basic and acidic residues" evidence="1">
    <location>
        <begin position="272"/>
        <end position="285"/>
    </location>
</feature>
<feature type="compositionally biased region" description="Basic and acidic residues" evidence="1">
    <location>
        <begin position="358"/>
        <end position="368"/>
    </location>
</feature>
<dbReference type="GeneID" id="19884646"/>
<feature type="compositionally biased region" description="Polar residues" evidence="1">
    <location>
        <begin position="447"/>
        <end position="456"/>
    </location>
</feature>
<dbReference type="HOGENOM" id="CLU_031138_0_0_1"/>
<dbReference type="GO" id="GO:0000390">
    <property type="term" value="P:spliceosomal complex disassembly"/>
    <property type="evidence" value="ECO:0007669"/>
    <property type="project" value="InterPro"/>
</dbReference>
<feature type="compositionally biased region" description="Basic and acidic residues" evidence="1">
    <location>
        <begin position="178"/>
        <end position="187"/>
    </location>
</feature>
<keyword evidence="3" id="KW-1185">Reference proteome</keyword>
<dbReference type="OrthoDB" id="429427at2759"/>
<accession>J4KQR6</accession>
<feature type="compositionally biased region" description="Acidic residues" evidence="1">
    <location>
        <begin position="207"/>
        <end position="217"/>
    </location>
</feature>
<feature type="region of interest" description="Disordered" evidence="1">
    <location>
        <begin position="163"/>
        <end position="381"/>
    </location>
</feature>
<feature type="compositionally biased region" description="Polar residues" evidence="1">
    <location>
        <begin position="53"/>
        <end position="65"/>
    </location>
</feature>
<evidence type="ECO:0000313" key="3">
    <source>
        <dbReference type="Proteomes" id="UP000002762"/>
    </source>
</evidence>
<gene>
    <name evidence="2" type="ORF">BBA_01634</name>
</gene>
<evidence type="ECO:0000256" key="1">
    <source>
        <dbReference type="SAM" id="MobiDB-lite"/>
    </source>
</evidence>
<proteinExistence type="predicted"/>
<name>J4KQR6_BEAB2</name>
<dbReference type="Proteomes" id="UP000002762">
    <property type="component" value="Unassembled WGS sequence"/>
</dbReference>
<reference evidence="2 3" key="1">
    <citation type="journal article" date="2012" name="Sci. Rep.">
        <title>Genomic perspectives on the evolution of fungal entomopathogenicity in Beauveria bassiana.</title>
        <authorList>
            <person name="Xiao G."/>
            <person name="Ying S.H."/>
            <person name="Zheng P."/>
            <person name="Wang Z.L."/>
            <person name="Zhang S."/>
            <person name="Xie X.Q."/>
            <person name="Shang Y."/>
            <person name="St Leger R.J."/>
            <person name="Zhao G.P."/>
            <person name="Wang C."/>
            <person name="Feng M.G."/>
        </authorList>
    </citation>
    <scope>NUCLEOTIDE SEQUENCE [LARGE SCALE GENOMIC DNA]</scope>
    <source>
        <strain evidence="2 3">ARSEF 2860</strain>
    </source>
</reference>
<dbReference type="InParanoid" id="J4KQR6"/>
<dbReference type="Pfam" id="PF15458">
    <property type="entry name" value="NTR2"/>
    <property type="match status" value="1"/>
</dbReference>
<feature type="compositionally biased region" description="Basic and acidic residues" evidence="1">
    <location>
        <begin position="244"/>
        <end position="256"/>
    </location>
</feature>
<feature type="region of interest" description="Disordered" evidence="1">
    <location>
        <begin position="440"/>
        <end position="496"/>
    </location>
</feature>
<dbReference type="EMBL" id="JH725152">
    <property type="protein sequence ID" value="EJP69669.1"/>
    <property type="molecule type" value="Genomic_DNA"/>
</dbReference>
<feature type="compositionally biased region" description="Basic residues" evidence="1">
    <location>
        <begin position="1"/>
        <end position="12"/>
    </location>
</feature>
<feature type="compositionally biased region" description="Acidic residues" evidence="1">
    <location>
        <begin position="262"/>
        <end position="271"/>
    </location>
</feature>
<dbReference type="STRING" id="655819.J4KQR6"/>
<dbReference type="AlphaFoldDB" id="J4KQR6"/>
<dbReference type="InterPro" id="IPR028211">
    <property type="entry name" value="Ntr2"/>
</dbReference>
<sequence length="496" mass="53933">MSSLGSRRKARVIKIDDEDSEGAENAGSEIGGATNAGMLPCQVWDCLSHSYETDSNSMTESSQPSFKIKPAKKGNRQSGLRKTFTADNEDDKASHNDEDGENGPVVVKARFGAQKQKKKSNSRLSFGLGVNEEGNDTTSLEKPLKRSKLGQRVVENIAVKRGIAMRGFPTRTSEDDDDRPRYSKEYLDELQSSTPTTPVDSASIPTDGDEMELDASELEGAMIVDSPAPAPPATKIQVLTDAEIQERKERRARLAQEQDFLSVEDDDDDDDDRRAKKKEDTRLATDEDQMGEGFDNFVEDGGVSLGKRAEKQRRKQDRAKMAELINAAEGHSSDSSSDSEAERRIAYETSQTRSGMDGLKRPRRDPAKDLLQMPPPKMTPLPSLAECVARLQATLGGMEAQMQLKSAAVAQMRSERQSIAAREREVQALLDETGKKYQEAMGKTAELGSSSKGPSATTTTTTTTKSVVDDDAFAGDRGPESLGTSPGRGRTAGDAL</sequence>
<feature type="region of interest" description="Disordered" evidence="1">
    <location>
        <begin position="1"/>
        <end position="36"/>
    </location>
</feature>
<protein>
    <recommendedName>
        <fullName evidence="4">Nineteen complex-related protein 2-domain-containing protein</fullName>
    </recommendedName>
</protein>
<evidence type="ECO:0008006" key="4">
    <source>
        <dbReference type="Google" id="ProtNLM"/>
    </source>
</evidence>
<dbReference type="RefSeq" id="XP_008594953.1">
    <property type="nucleotide sequence ID" value="XM_008596731.1"/>
</dbReference>
<dbReference type="GO" id="GO:0071008">
    <property type="term" value="C:U2-type post-mRNA release spliceosomal complex"/>
    <property type="evidence" value="ECO:0007669"/>
    <property type="project" value="InterPro"/>
</dbReference>
<feature type="region of interest" description="Disordered" evidence="1">
    <location>
        <begin position="52"/>
        <end position="145"/>
    </location>
</feature>
<evidence type="ECO:0000313" key="2">
    <source>
        <dbReference type="EMBL" id="EJP69669.1"/>
    </source>
</evidence>
<feature type="compositionally biased region" description="Polar residues" evidence="1">
    <location>
        <begin position="190"/>
        <end position="204"/>
    </location>
</feature>
<organism evidence="2 3">
    <name type="scientific">Beauveria bassiana (strain ARSEF 2860)</name>
    <name type="common">White muscardine disease fungus</name>
    <name type="synonym">Tritirachium shiotae</name>
    <dbReference type="NCBI Taxonomy" id="655819"/>
    <lineage>
        <taxon>Eukaryota</taxon>
        <taxon>Fungi</taxon>
        <taxon>Dikarya</taxon>
        <taxon>Ascomycota</taxon>
        <taxon>Pezizomycotina</taxon>
        <taxon>Sordariomycetes</taxon>
        <taxon>Hypocreomycetidae</taxon>
        <taxon>Hypocreales</taxon>
        <taxon>Cordycipitaceae</taxon>
        <taxon>Beauveria</taxon>
    </lineage>
</organism>